<dbReference type="EMBL" id="JAPEUX010000008">
    <property type="protein sequence ID" value="KAJ4346336.1"/>
    <property type="molecule type" value="Genomic_DNA"/>
</dbReference>
<keyword evidence="3" id="KW-1185">Reference proteome</keyword>
<proteinExistence type="predicted"/>
<evidence type="ECO:0000256" key="1">
    <source>
        <dbReference type="SAM" id="MobiDB-lite"/>
    </source>
</evidence>
<name>A0A9W8XCZ0_9PLEO</name>
<organism evidence="2 3">
    <name type="scientific">Didymosphaeria variabile</name>
    <dbReference type="NCBI Taxonomy" id="1932322"/>
    <lineage>
        <taxon>Eukaryota</taxon>
        <taxon>Fungi</taxon>
        <taxon>Dikarya</taxon>
        <taxon>Ascomycota</taxon>
        <taxon>Pezizomycotina</taxon>
        <taxon>Dothideomycetes</taxon>
        <taxon>Pleosporomycetidae</taxon>
        <taxon>Pleosporales</taxon>
        <taxon>Massarineae</taxon>
        <taxon>Didymosphaeriaceae</taxon>
        <taxon>Didymosphaeria</taxon>
    </lineage>
</organism>
<sequence length="407" mass="46182">MEPSCTVGINANPPQAGSEKPDGEGWLPRLTLYLPYMSLESCKRYRKLQKQYRNNDKDNSYRIFYPDGTTQQHTHTIADYVTSTDVHPRRSLDQFYYPSLVDTSTRDADQTISKWTGNNLGNDGRETAAYDRALLMADQLWCWAIDDSKLQTAWEDSMCTTGLTFALGTIVSCFPYKNGSGSSPNYLGLYGSVRKNAVHCKTVWDLQALIVREAVGHLLEQNNKNVVDLIETYKWVSRAKITQGSPMKIPWWLTKHTKEAALDDSQEFKIALDVSDIIDELKMIRHLVQTQRDVLAQFIEALTRLYHSESEIRKDNHGDMPTTVFQHIEVLDQGQMFVNVQKKASVHHSSENTKLLAKSISGLAAGYVVTADETLLKLLVELDSIRDEAKSTYQVVIWVIVYVTTDD</sequence>
<dbReference type="InterPro" id="IPR050829">
    <property type="entry name" value="CorA_MIT"/>
</dbReference>
<dbReference type="GeneID" id="80913795"/>
<comment type="caution">
    <text evidence="2">The sequence shown here is derived from an EMBL/GenBank/DDBJ whole genome shotgun (WGS) entry which is preliminary data.</text>
</comment>
<feature type="region of interest" description="Disordered" evidence="1">
    <location>
        <begin position="1"/>
        <end position="24"/>
    </location>
</feature>
<evidence type="ECO:0000313" key="2">
    <source>
        <dbReference type="EMBL" id="KAJ4346336.1"/>
    </source>
</evidence>
<accession>A0A9W8XCZ0</accession>
<dbReference type="AlphaFoldDB" id="A0A9W8XCZ0"/>
<dbReference type="PANTHER" id="PTHR47685:SF1">
    <property type="entry name" value="MAGNESIUM TRANSPORT PROTEIN CORA"/>
    <property type="match status" value="1"/>
</dbReference>
<dbReference type="RefSeq" id="XP_056066136.1">
    <property type="nucleotide sequence ID" value="XM_056219009.1"/>
</dbReference>
<reference evidence="2" key="1">
    <citation type="submission" date="2022-10" db="EMBL/GenBank/DDBJ databases">
        <title>Tapping the CABI collections for fungal endophytes: first genome assemblies for Collariella, Neodidymelliopsis, Ascochyta clinopodiicola, Didymella pomorum, Didymosphaeria variabile, Neocosmospora piperis and Neocucurbitaria cava.</title>
        <authorList>
            <person name="Hill R."/>
        </authorList>
    </citation>
    <scope>NUCLEOTIDE SEQUENCE</scope>
    <source>
        <strain evidence="2">IMI 356815</strain>
    </source>
</reference>
<dbReference type="Proteomes" id="UP001140513">
    <property type="component" value="Unassembled WGS sequence"/>
</dbReference>
<dbReference type="PANTHER" id="PTHR47685">
    <property type="entry name" value="MAGNESIUM TRANSPORT PROTEIN CORA"/>
    <property type="match status" value="1"/>
</dbReference>
<evidence type="ECO:0000313" key="3">
    <source>
        <dbReference type="Proteomes" id="UP001140513"/>
    </source>
</evidence>
<dbReference type="OrthoDB" id="341259at2759"/>
<protein>
    <submittedName>
        <fullName evidence="2">Uncharacterized protein</fullName>
    </submittedName>
</protein>
<gene>
    <name evidence="2" type="ORF">N0V89_010265</name>
</gene>